<feature type="signal peptide" evidence="14">
    <location>
        <begin position="1"/>
        <end position="31"/>
    </location>
</feature>
<dbReference type="Pfam" id="PF00593">
    <property type="entry name" value="TonB_dep_Rec_b-barrel"/>
    <property type="match status" value="1"/>
</dbReference>
<evidence type="ECO:0000256" key="9">
    <source>
        <dbReference type="ARBA" id="ARBA00023077"/>
    </source>
</evidence>
<comment type="similarity">
    <text evidence="2 12 13">Belongs to the TonB-dependent receptor family.</text>
</comment>
<keyword evidence="3 12" id="KW-0813">Transport</keyword>
<dbReference type="PANTHER" id="PTHR30442:SF0">
    <property type="entry name" value="FE(3+) DICITRATE TRANSPORT PROTEIN FECA"/>
    <property type="match status" value="1"/>
</dbReference>
<gene>
    <name evidence="16" type="ORF">J2T09_004805</name>
</gene>
<keyword evidence="5" id="KW-0410">Iron transport</keyword>
<dbReference type="CDD" id="cd01347">
    <property type="entry name" value="ligand_gated_channel"/>
    <property type="match status" value="1"/>
</dbReference>
<dbReference type="EMBL" id="JAUSRF010000021">
    <property type="protein sequence ID" value="MDP9840025.1"/>
    <property type="molecule type" value="Genomic_DNA"/>
</dbReference>
<comment type="caution">
    <text evidence="16">The sequence shown here is derived from an EMBL/GenBank/DDBJ whole genome shotgun (WGS) entry which is preliminary data.</text>
</comment>
<feature type="chain" id="PRO_5045330402" evidence="14">
    <location>
        <begin position="32"/>
        <end position="828"/>
    </location>
</feature>
<evidence type="ECO:0000256" key="10">
    <source>
        <dbReference type="ARBA" id="ARBA00023136"/>
    </source>
</evidence>
<keyword evidence="16" id="KW-0675">Receptor</keyword>
<dbReference type="NCBIfam" id="TIGR01786">
    <property type="entry name" value="TonB-hemlactrns"/>
    <property type="match status" value="1"/>
</dbReference>
<dbReference type="SUPFAM" id="SSF56935">
    <property type="entry name" value="Porins"/>
    <property type="match status" value="1"/>
</dbReference>
<evidence type="ECO:0000256" key="1">
    <source>
        <dbReference type="ARBA" id="ARBA00004571"/>
    </source>
</evidence>
<dbReference type="SMART" id="SM00965">
    <property type="entry name" value="STN"/>
    <property type="match status" value="1"/>
</dbReference>
<evidence type="ECO:0000259" key="15">
    <source>
        <dbReference type="SMART" id="SM00965"/>
    </source>
</evidence>
<dbReference type="Gene3D" id="2.170.130.10">
    <property type="entry name" value="TonB-dependent receptor, plug domain"/>
    <property type="match status" value="1"/>
</dbReference>
<evidence type="ECO:0000256" key="8">
    <source>
        <dbReference type="ARBA" id="ARBA00023004"/>
    </source>
</evidence>
<accession>A0ABT9PZX1</accession>
<evidence type="ECO:0000256" key="6">
    <source>
        <dbReference type="ARBA" id="ARBA00022692"/>
    </source>
</evidence>
<evidence type="ECO:0000256" key="2">
    <source>
        <dbReference type="ARBA" id="ARBA00009810"/>
    </source>
</evidence>
<keyword evidence="5" id="KW-0406">Ion transport</keyword>
<keyword evidence="4 12" id="KW-1134">Transmembrane beta strand</keyword>
<dbReference type="Pfam" id="PF07660">
    <property type="entry name" value="STN"/>
    <property type="match status" value="1"/>
</dbReference>
<protein>
    <submittedName>
        <fullName evidence="16">Hemoglobin/transferrin/lactoferrin receptor protein</fullName>
    </submittedName>
</protein>
<keyword evidence="7 14" id="KW-0732">Signal</keyword>
<dbReference type="PROSITE" id="PS52016">
    <property type="entry name" value="TONB_DEPENDENT_REC_3"/>
    <property type="match status" value="1"/>
</dbReference>
<dbReference type="InterPro" id="IPR036942">
    <property type="entry name" value="Beta-barrel_TonB_sf"/>
</dbReference>
<evidence type="ECO:0000256" key="7">
    <source>
        <dbReference type="ARBA" id="ARBA00022729"/>
    </source>
</evidence>
<dbReference type="NCBIfam" id="TIGR01785">
    <property type="entry name" value="TonB-hemin"/>
    <property type="match status" value="1"/>
</dbReference>
<proteinExistence type="inferred from homology"/>
<keyword evidence="6 12" id="KW-0812">Transmembrane</keyword>
<dbReference type="InterPro" id="IPR037066">
    <property type="entry name" value="Plug_dom_sf"/>
</dbReference>
<dbReference type="InterPro" id="IPR011276">
    <property type="entry name" value="TonB_haem/Hb_rcpt"/>
</dbReference>
<evidence type="ECO:0000256" key="5">
    <source>
        <dbReference type="ARBA" id="ARBA00022496"/>
    </source>
</evidence>
<dbReference type="Proteomes" id="UP001241472">
    <property type="component" value="Unassembled WGS sequence"/>
</dbReference>
<dbReference type="InterPro" id="IPR011662">
    <property type="entry name" value="Secretin/TonB_short_N"/>
</dbReference>
<evidence type="ECO:0000256" key="13">
    <source>
        <dbReference type="RuleBase" id="RU003357"/>
    </source>
</evidence>
<evidence type="ECO:0000256" key="14">
    <source>
        <dbReference type="SAM" id="SignalP"/>
    </source>
</evidence>
<evidence type="ECO:0000256" key="11">
    <source>
        <dbReference type="ARBA" id="ARBA00023237"/>
    </source>
</evidence>
<dbReference type="RefSeq" id="WP_306839239.1">
    <property type="nucleotide sequence ID" value="NZ_JAUSRF010000021.1"/>
</dbReference>
<evidence type="ECO:0000313" key="17">
    <source>
        <dbReference type="Proteomes" id="UP001241472"/>
    </source>
</evidence>
<keyword evidence="10 12" id="KW-0472">Membrane</keyword>
<dbReference type="InterPro" id="IPR000531">
    <property type="entry name" value="Beta-barrel_TonB"/>
</dbReference>
<dbReference type="Gene3D" id="2.40.170.20">
    <property type="entry name" value="TonB-dependent receptor, beta-barrel domain"/>
    <property type="match status" value="1"/>
</dbReference>
<reference evidence="16 17" key="1">
    <citation type="submission" date="2023-07" db="EMBL/GenBank/DDBJ databases">
        <title>Sorghum-associated microbial communities from plants grown in Nebraska, USA.</title>
        <authorList>
            <person name="Schachtman D."/>
        </authorList>
    </citation>
    <scope>NUCLEOTIDE SEQUENCE [LARGE SCALE GENOMIC DNA]</scope>
    <source>
        <strain evidence="16 17">DS1307</strain>
    </source>
</reference>
<dbReference type="Pfam" id="PF07715">
    <property type="entry name" value="Plug"/>
    <property type="match status" value="1"/>
</dbReference>
<dbReference type="InterPro" id="IPR039426">
    <property type="entry name" value="TonB-dep_rcpt-like"/>
</dbReference>
<feature type="domain" description="Secretin/TonB short N-terminal" evidence="15">
    <location>
        <begin position="59"/>
        <end position="109"/>
    </location>
</feature>
<dbReference type="InterPro" id="IPR012910">
    <property type="entry name" value="Plug_dom"/>
</dbReference>
<evidence type="ECO:0000256" key="3">
    <source>
        <dbReference type="ARBA" id="ARBA00022448"/>
    </source>
</evidence>
<keyword evidence="11 12" id="KW-0998">Cell outer membrane</keyword>
<evidence type="ECO:0000256" key="12">
    <source>
        <dbReference type="PROSITE-ProRule" id="PRU01360"/>
    </source>
</evidence>
<evidence type="ECO:0000313" key="16">
    <source>
        <dbReference type="EMBL" id="MDP9840025.1"/>
    </source>
</evidence>
<name>A0ABT9PZX1_9HYPH</name>
<evidence type="ECO:0000256" key="4">
    <source>
        <dbReference type="ARBA" id="ARBA00022452"/>
    </source>
</evidence>
<keyword evidence="8" id="KW-0408">Iron</keyword>
<keyword evidence="17" id="KW-1185">Reference proteome</keyword>
<organism evidence="16 17">
    <name type="scientific">Neorhizobium huautlense</name>
    <dbReference type="NCBI Taxonomy" id="67774"/>
    <lineage>
        <taxon>Bacteria</taxon>
        <taxon>Pseudomonadati</taxon>
        <taxon>Pseudomonadota</taxon>
        <taxon>Alphaproteobacteria</taxon>
        <taxon>Hyphomicrobiales</taxon>
        <taxon>Rhizobiaceae</taxon>
        <taxon>Rhizobium/Agrobacterium group</taxon>
        <taxon>Neorhizobium</taxon>
    </lineage>
</organism>
<dbReference type="PANTHER" id="PTHR30442">
    <property type="entry name" value="IRON III DICITRATE TRANSPORT PROTEIN FECA"/>
    <property type="match status" value="1"/>
</dbReference>
<comment type="subcellular location">
    <subcellularLocation>
        <location evidence="1 12">Cell outer membrane</location>
        <topology evidence="1 12">Multi-pass membrane protein</topology>
    </subcellularLocation>
</comment>
<dbReference type="Gene3D" id="3.55.50.30">
    <property type="match status" value="1"/>
</dbReference>
<keyword evidence="9 13" id="KW-0798">TonB box</keyword>
<sequence length="828" mass="90507">MPGNSPRRLHHLAAMLLAGAAIFATTDTARAQQATSISISVPSGNLSTALNALATQAKLQIVYDAAITRGLRTPGVSGNLPVDAALSQLLSGTGISYHVNGKTVTLARASVTDAAAATDADATNLEPIVVDAGGYYGSGGPSNAIIDKQVIARAQAASIPELIKRIPGVSMTGGVRLQGQSISIRGFSRQSDTRIVLDGAPKNFEKYDQGTIFVEPELLKRVEIDKGATSVRYGNGGFGGTIRMKSKDAKDMLRPGENWGAWGKTAYQTANKEFLESGALYGRSDFGTPITYDGLMSLTWRKGDDMRIGGGERYFYSDSKLASGMAKVGLESEGHEVKASVLYGESNNWGPVAAIRGQLSVDADDIRDEGFYAAARKRLAWRELKDLTTTFEYKYTGDSTLWNPRFMASYSSTGQHATRPQSDEIPRASVGGLWNEATYSDIHLELENTSEFTFNGLEHRLNYGLQYNAHKRDVWMYDVFNKTKPEYNYGYYAPYFMPEGTQDTASAFVRDTIGITDNLTLTPGLRFDYVRSEGVPSAAPLYNNPARGHDYSAVSHSGLTPAVSLSWDATPNIRLFADWAYAMRAPNIDELYSTQSTSTAPATSRGLHIERNNTINLGASFNFDDVLMSGDSASARVAVFNNHVTNPVARRFGGRNLSGMGAVGVPWYWNLPAYYTTGVEIQTHYENDWMFADLGFSMMTGTRHGAVNDIRGPRSYVNDLAPTTANVALGMKLPEQDLSFGWTGNFVKSQEKTPYNQYFGSTYARPESPGYAVHGLFLDWTPQDGIMKDTELHAAIENIFDKKYEPYLSDGITAMPGRNFKISLSRKF</sequence>
<dbReference type="InterPro" id="IPR010949">
    <property type="entry name" value="TonB_Hb/transfer/lactofer_rcpt"/>
</dbReference>